<proteinExistence type="predicted"/>
<reference evidence="1" key="1">
    <citation type="submission" date="2021-01" db="EMBL/GenBank/DDBJ databases">
        <authorList>
            <person name="Corre E."/>
            <person name="Pelletier E."/>
            <person name="Niang G."/>
            <person name="Scheremetjew M."/>
            <person name="Finn R."/>
            <person name="Kale V."/>
            <person name="Holt S."/>
            <person name="Cochrane G."/>
            <person name="Meng A."/>
            <person name="Brown T."/>
            <person name="Cohen L."/>
        </authorList>
    </citation>
    <scope>NUCLEOTIDE SEQUENCE</scope>
    <source>
        <strain evidence="1">CCAP 955/1</strain>
    </source>
</reference>
<evidence type="ECO:0000313" key="2">
    <source>
        <dbReference type="EMBL" id="CAE0295546.1"/>
    </source>
</evidence>
<dbReference type="EMBL" id="HBIC01047846">
    <property type="protein sequence ID" value="CAE0295545.1"/>
    <property type="molecule type" value="Transcribed_RNA"/>
</dbReference>
<evidence type="ECO:0000313" key="1">
    <source>
        <dbReference type="EMBL" id="CAE0295545.1"/>
    </source>
</evidence>
<name>A0A7S3HHB0_9STRA</name>
<dbReference type="AlphaFoldDB" id="A0A7S3HHB0"/>
<accession>A0A7S3HHB0</accession>
<organism evidence="1">
    <name type="scientific">Spumella elongata</name>
    <dbReference type="NCBI Taxonomy" id="89044"/>
    <lineage>
        <taxon>Eukaryota</taxon>
        <taxon>Sar</taxon>
        <taxon>Stramenopiles</taxon>
        <taxon>Ochrophyta</taxon>
        <taxon>Chrysophyceae</taxon>
        <taxon>Chromulinales</taxon>
        <taxon>Chromulinaceae</taxon>
        <taxon>Spumella</taxon>
    </lineage>
</organism>
<gene>
    <name evidence="1" type="ORF">SELO1098_LOCUS24397</name>
    <name evidence="2" type="ORF">SELO1098_LOCUS24398</name>
</gene>
<dbReference type="EMBL" id="HBIC01047847">
    <property type="protein sequence ID" value="CAE0295546.1"/>
    <property type="molecule type" value="Transcribed_RNA"/>
</dbReference>
<sequence>MIESSGSALSVFAEAAGSNIELCGWNSGWIKDCFGEKVFESVKANPIICSGVSMGTIDGVKDYVAKMSSVLLGQDSLSSSFPACERNGVDQGVHNVLVHTGALSNVTVRYEYDFPVVNLQAYPQLQVTPADPSVLTSEAGVKYALVHQYDRLSPLQTALAGQYVDWVNLQDPQAEWEKEPTCAMFTVSYEKDLFRGKCELGSHRVMSAASCCQVCQSKKKPLSGSVNTGDYPPETVCSSFTYLEGVCYLKSCRQGEVRASLNDPNQVIYVQPGAVSAYVSL</sequence>
<protein>
    <submittedName>
        <fullName evidence="1">Uncharacterized protein</fullName>
    </submittedName>
</protein>